<evidence type="ECO:0000313" key="3">
    <source>
        <dbReference type="EMBL" id="MFD0889957.1"/>
    </source>
</evidence>
<proteinExistence type="predicted"/>
<evidence type="ECO:0000259" key="2">
    <source>
        <dbReference type="Pfam" id="PF00501"/>
    </source>
</evidence>
<dbReference type="SUPFAM" id="SSF56801">
    <property type="entry name" value="Acetyl-CoA synthetase-like"/>
    <property type="match status" value="1"/>
</dbReference>
<accession>A0ABW3E4H0</accession>
<dbReference type="Pfam" id="PF00501">
    <property type="entry name" value="AMP-binding"/>
    <property type="match status" value="1"/>
</dbReference>
<name>A0ABW3E4H0_9ACTN</name>
<protein>
    <submittedName>
        <fullName evidence="3">AMP-binding protein</fullName>
    </submittedName>
</protein>
<dbReference type="Gene3D" id="2.30.38.10">
    <property type="entry name" value="Luciferase, Domain 3"/>
    <property type="match status" value="1"/>
</dbReference>
<dbReference type="InterPro" id="IPR000873">
    <property type="entry name" value="AMP-dep_synth/lig_dom"/>
</dbReference>
<organism evidence="3 4">
    <name type="scientific">Streptosporangium algeriense</name>
    <dbReference type="NCBI Taxonomy" id="1682748"/>
    <lineage>
        <taxon>Bacteria</taxon>
        <taxon>Bacillati</taxon>
        <taxon>Actinomycetota</taxon>
        <taxon>Actinomycetes</taxon>
        <taxon>Streptosporangiales</taxon>
        <taxon>Streptosporangiaceae</taxon>
        <taxon>Streptosporangium</taxon>
    </lineage>
</organism>
<dbReference type="PANTHER" id="PTHR45527:SF1">
    <property type="entry name" value="FATTY ACID SYNTHASE"/>
    <property type="match status" value="1"/>
</dbReference>
<feature type="non-terminal residue" evidence="3">
    <location>
        <position position="367"/>
    </location>
</feature>
<dbReference type="InterPro" id="IPR020459">
    <property type="entry name" value="AMP-binding"/>
</dbReference>
<feature type="compositionally biased region" description="Basic and acidic residues" evidence="1">
    <location>
        <begin position="97"/>
        <end position="116"/>
    </location>
</feature>
<dbReference type="EMBL" id="JBHTHX010002128">
    <property type="protein sequence ID" value="MFD0889957.1"/>
    <property type="molecule type" value="Genomic_DNA"/>
</dbReference>
<feature type="non-terminal residue" evidence="3">
    <location>
        <position position="1"/>
    </location>
</feature>
<dbReference type="Proteomes" id="UP001597024">
    <property type="component" value="Unassembled WGS sequence"/>
</dbReference>
<dbReference type="Gene3D" id="3.40.50.980">
    <property type="match status" value="3"/>
</dbReference>
<feature type="region of interest" description="Disordered" evidence="1">
    <location>
        <begin position="76"/>
        <end position="156"/>
    </location>
</feature>
<evidence type="ECO:0000256" key="1">
    <source>
        <dbReference type="SAM" id="MobiDB-lite"/>
    </source>
</evidence>
<gene>
    <name evidence="3" type="ORF">ACFQ08_35905</name>
</gene>
<dbReference type="InterPro" id="IPR020845">
    <property type="entry name" value="AMP-binding_CS"/>
</dbReference>
<sequence length="367" mass="38273">GAGTTVPLLMERSPGLVVALLAVLRTGAAYLPVHTAYPVARMRAVVEETGSPVLLTDHTYGSHELTTGLRTLIVNPDGGLSPLPGSPLPEDPVLPSEDPRFSEDPRSETQEGRRGGDGPPSGPSAGPGGGLDEARPETVPATAVPAPVPGSGLDGARPEDLAYVMYTSGSTGEPKGIGVTHQGVVDLALDPMWEVGPRDRVLFHAPHAFDASTYEIWVPLLTGGTVVVAPPGDLDAPALERLIREHGVSHVHLTAGLFRVVAEDLAGCLTGVREVLTGGDVVSPQAVASVLDACPETTVRTLYGPTEITLCATWSRWRAEDRPGTTVPIGRPMANTRAYVLDDALRPVPPHVPGELYIAGAGLARGY</sequence>
<comment type="caution">
    <text evidence="3">The sequence shown here is derived from an EMBL/GenBank/DDBJ whole genome shotgun (WGS) entry which is preliminary data.</text>
</comment>
<keyword evidence="4" id="KW-1185">Reference proteome</keyword>
<evidence type="ECO:0000313" key="4">
    <source>
        <dbReference type="Proteomes" id="UP001597024"/>
    </source>
</evidence>
<dbReference type="PANTHER" id="PTHR45527">
    <property type="entry name" value="NONRIBOSOMAL PEPTIDE SYNTHETASE"/>
    <property type="match status" value="1"/>
</dbReference>
<dbReference type="PRINTS" id="PR00154">
    <property type="entry name" value="AMPBINDING"/>
</dbReference>
<reference evidence="4" key="1">
    <citation type="journal article" date="2019" name="Int. J. Syst. Evol. Microbiol.">
        <title>The Global Catalogue of Microorganisms (GCM) 10K type strain sequencing project: providing services to taxonomists for standard genome sequencing and annotation.</title>
        <authorList>
            <consortium name="The Broad Institute Genomics Platform"/>
            <consortium name="The Broad Institute Genome Sequencing Center for Infectious Disease"/>
            <person name="Wu L."/>
            <person name="Ma J."/>
        </authorList>
    </citation>
    <scope>NUCLEOTIDE SEQUENCE [LARGE SCALE GENOMIC DNA]</scope>
    <source>
        <strain evidence="4">CCUG 62974</strain>
    </source>
</reference>
<feature type="domain" description="AMP-dependent synthetase/ligase" evidence="2">
    <location>
        <begin position="2"/>
        <end position="367"/>
    </location>
</feature>
<dbReference type="PROSITE" id="PS00455">
    <property type="entry name" value="AMP_BINDING"/>
    <property type="match status" value="1"/>
</dbReference>